<keyword evidence="3" id="KW-1185">Reference proteome</keyword>
<reference evidence="3" key="1">
    <citation type="journal article" date="2017" name="Environ. Microbiol. Rep.">
        <title>Genetic Diversity of Marine Anaerobic Ammonium-Oxidizing Bacteria as Revealed by Genomic and Proteomic Analyses of 'Candidatus Scalindua japonica'.</title>
        <authorList>
            <person name="Oshiki M."/>
            <person name="Mizuto K."/>
            <person name="Kimura Z."/>
            <person name="Kindaichi T."/>
            <person name="Satoh H."/>
            <person name="Okabe S."/>
        </authorList>
    </citation>
    <scope>NUCLEOTIDE SEQUENCE [LARGE SCALE GENOMIC DNA]</scope>
    <source>
        <strain evidence="3">husup-a2</strain>
    </source>
</reference>
<dbReference type="OrthoDB" id="290376at2"/>
<dbReference type="Gene3D" id="3.30.450.20">
    <property type="entry name" value="PAS domain"/>
    <property type="match status" value="1"/>
</dbReference>
<dbReference type="GO" id="GO:0016301">
    <property type="term" value="F:kinase activity"/>
    <property type="evidence" value="ECO:0007669"/>
    <property type="project" value="UniProtKB-KW"/>
</dbReference>
<proteinExistence type="predicted"/>
<dbReference type="RefSeq" id="WP_096892630.1">
    <property type="nucleotide sequence ID" value="NZ_BAOS01000003.1"/>
</dbReference>
<dbReference type="InterPro" id="IPR035965">
    <property type="entry name" value="PAS-like_dom_sf"/>
</dbReference>
<comment type="caution">
    <text evidence="2">The sequence shown here is derived from an EMBL/GenBank/DDBJ whole genome shotgun (WGS) entry which is preliminary data.</text>
</comment>
<dbReference type="AlphaFoldDB" id="A0A286TUG8"/>
<dbReference type="Proteomes" id="UP000218542">
    <property type="component" value="Unassembled WGS sequence"/>
</dbReference>
<keyword evidence="2" id="KW-0808">Transferase</keyword>
<organism evidence="2 3">
    <name type="scientific">Candidatus Scalindua japonica</name>
    <dbReference type="NCBI Taxonomy" id="1284222"/>
    <lineage>
        <taxon>Bacteria</taxon>
        <taxon>Pseudomonadati</taxon>
        <taxon>Planctomycetota</taxon>
        <taxon>Candidatus Brocadiia</taxon>
        <taxon>Candidatus Brocadiales</taxon>
        <taxon>Candidatus Scalinduaceae</taxon>
        <taxon>Candidatus Scalindua</taxon>
    </lineage>
</organism>
<dbReference type="EMBL" id="BAOS01000003">
    <property type="protein sequence ID" value="GAX59504.1"/>
    <property type="molecule type" value="Genomic_DNA"/>
</dbReference>
<protein>
    <submittedName>
        <fullName evidence="2">PAS/PAC sensor hybrid histidine kinase</fullName>
    </submittedName>
</protein>
<sequence length="134" mass="15666">MKRENPDEKKSPELRKKAEKKLSHETIDIEKLSEADVRKLAQKLQVYQIELDLQNKELRMSQQKLEASRDRYSRLYDFAPVGYLTISEKGLVLEANLTYALMLGLERGSLIKNDCQILLPGKIKIYFIFITNMF</sequence>
<evidence type="ECO:0000256" key="1">
    <source>
        <dbReference type="SAM" id="MobiDB-lite"/>
    </source>
</evidence>
<accession>A0A286TUG8</accession>
<evidence type="ECO:0000313" key="3">
    <source>
        <dbReference type="Proteomes" id="UP000218542"/>
    </source>
</evidence>
<dbReference type="SUPFAM" id="SSF55785">
    <property type="entry name" value="PYP-like sensor domain (PAS domain)"/>
    <property type="match status" value="1"/>
</dbReference>
<gene>
    <name evidence="2" type="ORF">SCALIN_C03_0161</name>
</gene>
<feature type="region of interest" description="Disordered" evidence="1">
    <location>
        <begin position="1"/>
        <end position="20"/>
    </location>
</feature>
<evidence type="ECO:0000313" key="2">
    <source>
        <dbReference type="EMBL" id="GAX59504.1"/>
    </source>
</evidence>
<name>A0A286TUG8_9BACT</name>
<keyword evidence="2" id="KW-0418">Kinase</keyword>